<accession>S7PV55</accession>
<evidence type="ECO:0000313" key="2">
    <source>
        <dbReference type="Proteomes" id="UP000030669"/>
    </source>
</evidence>
<feature type="non-terminal residue" evidence="1">
    <location>
        <position position="1"/>
    </location>
</feature>
<feature type="non-terminal residue" evidence="1">
    <location>
        <position position="125"/>
    </location>
</feature>
<dbReference type="eggNOG" id="ENOG502R0PY">
    <property type="taxonomic scope" value="Eukaryota"/>
</dbReference>
<dbReference type="KEGG" id="gtr:GLOTRDRAFT_25945"/>
<protein>
    <submittedName>
        <fullName evidence="1">Uncharacterized protein</fullName>
    </submittedName>
</protein>
<sequence length="125" mass="14034">IIIALNLLGEVDRYHWLLFVADPESERGAGTKIHVTDRPLATRPEDLWHFEHQPYTINSSQSVCAAAVIGKLPAGKTVSDLISIVDTIPLNEVPAAEKPKETKFSCRLWVREASARRKVSRLFRC</sequence>
<dbReference type="Pfam" id="PF21858">
    <property type="entry name" value="DUF6914"/>
    <property type="match status" value="1"/>
</dbReference>
<dbReference type="OrthoDB" id="3016366at2759"/>
<dbReference type="RefSeq" id="XP_007869862.1">
    <property type="nucleotide sequence ID" value="XM_007871671.1"/>
</dbReference>
<dbReference type="HOGENOM" id="CLU_113793_0_0_1"/>
<proteinExistence type="predicted"/>
<keyword evidence="2" id="KW-1185">Reference proteome</keyword>
<evidence type="ECO:0000313" key="1">
    <source>
        <dbReference type="EMBL" id="EPQ51486.1"/>
    </source>
</evidence>
<name>S7PV55_GLOTA</name>
<organism evidence="1 2">
    <name type="scientific">Gloeophyllum trabeum (strain ATCC 11539 / FP-39264 / Madison 617)</name>
    <name type="common">Brown rot fungus</name>
    <dbReference type="NCBI Taxonomy" id="670483"/>
    <lineage>
        <taxon>Eukaryota</taxon>
        <taxon>Fungi</taxon>
        <taxon>Dikarya</taxon>
        <taxon>Basidiomycota</taxon>
        <taxon>Agaricomycotina</taxon>
        <taxon>Agaricomycetes</taxon>
        <taxon>Gloeophyllales</taxon>
        <taxon>Gloeophyllaceae</taxon>
        <taxon>Gloeophyllum</taxon>
    </lineage>
</organism>
<dbReference type="OMA" id="WHYGRIS"/>
<dbReference type="InterPro" id="IPR054208">
    <property type="entry name" value="DUF6914"/>
</dbReference>
<dbReference type="GeneID" id="19305177"/>
<gene>
    <name evidence="1" type="ORF">GLOTRDRAFT_25945</name>
</gene>
<reference evidence="1 2" key="1">
    <citation type="journal article" date="2012" name="Science">
        <title>The Paleozoic origin of enzymatic lignin decomposition reconstructed from 31 fungal genomes.</title>
        <authorList>
            <person name="Floudas D."/>
            <person name="Binder M."/>
            <person name="Riley R."/>
            <person name="Barry K."/>
            <person name="Blanchette R.A."/>
            <person name="Henrissat B."/>
            <person name="Martinez A.T."/>
            <person name="Otillar R."/>
            <person name="Spatafora J.W."/>
            <person name="Yadav J.S."/>
            <person name="Aerts A."/>
            <person name="Benoit I."/>
            <person name="Boyd A."/>
            <person name="Carlson A."/>
            <person name="Copeland A."/>
            <person name="Coutinho P.M."/>
            <person name="de Vries R.P."/>
            <person name="Ferreira P."/>
            <person name="Findley K."/>
            <person name="Foster B."/>
            <person name="Gaskell J."/>
            <person name="Glotzer D."/>
            <person name="Gorecki P."/>
            <person name="Heitman J."/>
            <person name="Hesse C."/>
            <person name="Hori C."/>
            <person name="Igarashi K."/>
            <person name="Jurgens J.A."/>
            <person name="Kallen N."/>
            <person name="Kersten P."/>
            <person name="Kohler A."/>
            <person name="Kuees U."/>
            <person name="Kumar T.K.A."/>
            <person name="Kuo A."/>
            <person name="LaButti K."/>
            <person name="Larrondo L.F."/>
            <person name="Lindquist E."/>
            <person name="Ling A."/>
            <person name="Lombard V."/>
            <person name="Lucas S."/>
            <person name="Lundell T."/>
            <person name="Martin R."/>
            <person name="McLaughlin D.J."/>
            <person name="Morgenstern I."/>
            <person name="Morin E."/>
            <person name="Murat C."/>
            <person name="Nagy L.G."/>
            <person name="Nolan M."/>
            <person name="Ohm R.A."/>
            <person name="Patyshakuliyeva A."/>
            <person name="Rokas A."/>
            <person name="Ruiz-Duenas F.J."/>
            <person name="Sabat G."/>
            <person name="Salamov A."/>
            <person name="Samejima M."/>
            <person name="Schmutz J."/>
            <person name="Slot J.C."/>
            <person name="St John F."/>
            <person name="Stenlid J."/>
            <person name="Sun H."/>
            <person name="Sun S."/>
            <person name="Syed K."/>
            <person name="Tsang A."/>
            <person name="Wiebenga A."/>
            <person name="Young D."/>
            <person name="Pisabarro A."/>
            <person name="Eastwood D.C."/>
            <person name="Martin F."/>
            <person name="Cullen D."/>
            <person name="Grigoriev I.V."/>
            <person name="Hibbett D.S."/>
        </authorList>
    </citation>
    <scope>NUCLEOTIDE SEQUENCE [LARGE SCALE GENOMIC DNA]</scope>
    <source>
        <strain evidence="1 2">ATCC 11539</strain>
    </source>
</reference>
<dbReference type="AlphaFoldDB" id="S7PV55"/>
<dbReference type="EMBL" id="KB469310">
    <property type="protein sequence ID" value="EPQ51486.1"/>
    <property type="molecule type" value="Genomic_DNA"/>
</dbReference>
<dbReference type="Proteomes" id="UP000030669">
    <property type="component" value="Unassembled WGS sequence"/>
</dbReference>